<accession>A0A194X2T3</accession>
<dbReference type="OrthoDB" id="5404599at2759"/>
<dbReference type="InParanoid" id="A0A194X2T3"/>
<keyword evidence="2" id="KW-0808">Transferase</keyword>
<dbReference type="SUPFAM" id="SSF56112">
    <property type="entry name" value="Protein kinase-like (PK-like)"/>
    <property type="match status" value="1"/>
</dbReference>
<dbReference type="GeneID" id="28819292"/>
<gene>
    <name evidence="2" type="ORF">LY89DRAFT_589944</name>
</gene>
<dbReference type="InterPro" id="IPR011009">
    <property type="entry name" value="Kinase-like_dom_sf"/>
</dbReference>
<dbReference type="Gene3D" id="3.90.1200.10">
    <property type="match status" value="1"/>
</dbReference>
<protein>
    <submittedName>
        <fullName evidence="2">Phosphotransferase enzyme family protein-like protein</fullName>
    </submittedName>
</protein>
<organism evidence="2 3">
    <name type="scientific">Mollisia scopiformis</name>
    <name type="common">Conifer needle endophyte fungus</name>
    <name type="synonym">Phialocephala scopiformis</name>
    <dbReference type="NCBI Taxonomy" id="149040"/>
    <lineage>
        <taxon>Eukaryota</taxon>
        <taxon>Fungi</taxon>
        <taxon>Dikarya</taxon>
        <taxon>Ascomycota</taxon>
        <taxon>Pezizomycotina</taxon>
        <taxon>Leotiomycetes</taxon>
        <taxon>Helotiales</taxon>
        <taxon>Mollisiaceae</taxon>
        <taxon>Mollisia</taxon>
    </lineage>
</organism>
<dbReference type="Proteomes" id="UP000070700">
    <property type="component" value="Unassembled WGS sequence"/>
</dbReference>
<evidence type="ECO:0000259" key="1">
    <source>
        <dbReference type="Pfam" id="PF01636"/>
    </source>
</evidence>
<keyword evidence="3" id="KW-1185">Reference proteome</keyword>
<dbReference type="PANTHER" id="PTHR21310:SF54">
    <property type="entry name" value="AMINOGLYCOSIDE PHOSPHOTRANSFERASE DOMAIN-CONTAINING PROTEIN"/>
    <property type="match status" value="1"/>
</dbReference>
<reference evidence="2 3" key="1">
    <citation type="submission" date="2015-10" db="EMBL/GenBank/DDBJ databases">
        <title>Full genome of DAOMC 229536 Phialocephala scopiformis, a fungal endophyte of spruce producing the potent anti-insectan compound rugulosin.</title>
        <authorList>
            <consortium name="DOE Joint Genome Institute"/>
            <person name="Walker A.K."/>
            <person name="Frasz S.L."/>
            <person name="Seifert K.A."/>
            <person name="Miller J.D."/>
            <person name="Mondo S.J."/>
            <person name="Labutti K."/>
            <person name="Lipzen A."/>
            <person name="Dockter R."/>
            <person name="Kennedy M."/>
            <person name="Grigoriev I.V."/>
            <person name="Spatafora J.W."/>
        </authorList>
    </citation>
    <scope>NUCLEOTIDE SEQUENCE [LARGE SCALE GENOMIC DNA]</scope>
    <source>
        <strain evidence="2 3">CBS 120377</strain>
    </source>
</reference>
<evidence type="ECO:0000313" key="3">
    <source>
        <dbReference type="Proteomes" id="UP000070700"/>
    </source>
</evidence>
<feature type="domain" description="Aminoglycoside phosphotransferase" evidence="1">
    <location>
        <begin position="73"/>
        <end position="269"/>
    </location>
</feature>
<dbReference type="Pfam" id="PF01636">
    <property type="entry name" value="APH"/>
    <property type="match status" value="1"/>
</dbReference>
<dbReference type="InterPro" id="IPR002575">
    <property type="entry name" value="Aminoglycoside_PTrfase"/>
</dbReference>
<name>A0A194X2T3_MOLSC</name>
<proteinExistence type="predicted"/>
<evidence type="ECO:0000313" key="2">
    <source>
        <dbReference type="EMBL" id="KUJ14488.1"/>
    </source>
</evidence>
<dbReference type="InterPro" id="IPR051678">
    <property type="entry name" value="AGP_Transferase"/>
</dbReference>
<sequence>MLPPSEDIYFRNTAFFASGNSSLPTPADVRRAAGPKATSNRPTPVAFSALNLIVKYGPTITITEGQCLWAIKHLLPSVPVPEVYGWCREQGETFIYMQLVEGVTLEQAWPDFDIEHKYEICLQLQRILDDVRQLKQDPTSPFIGDINQEPLHDVMFQTNQPAGPFSNVPAFNDWLATLRCRAPPGVDVDTGPWRSGLLDDIPIVFTHADLYRSNIMVCQDANGIPRITAIIDWHQSGWYPASWEFYKTRLTCKLPANDQWELEFVVEFLQSYRGYIAWEYLLQGVGL</sequence>
<dbReference type="GO" id="GO:0016740">
    <property type="term" value="F:transferase activity"/>
    <property type="evidence" value="ECO:0007669"/>
    <property type="project" value="UniProtKB-KW"/>
</dbReference>
<dbReference type="RefSeq" id="XP_018068843.1">
    <property type="nucleotide sequence ID" value="XM_018209566.1"/>
</dbReference>
<dbReference type="KEGG" id="psco:LY89DRAFT_589944"/>
<dbReference type="AlphaFoldDB" id="A0A194X2T3"/>
<dbReference type="EMBL" id="KQ947420">
    <property type="protein sequence ID" value="KUJ14488.1"/>
    <property type="molecule type" value="Genomic_DNA"/>
</dbReference>
<dbReference type="PANTHER" id="PTHR21310">
    <property type="entry name" value="AMINOGLYCOSIDE PHOSPHOTRANSFERASE-RELATED-RELATED"/>
    <property type="match status" value="1"/>
</dbReference>